<dbReference type="EMBL" id="AZMM01010247">
    <property type="protein sequence ID" value="ETJ35363.1"/>
    <property type="molecule type" value="Genomic_DNA"/>
</dbReference>
<protein>
    <submittedName>
        <fullName evidence="1">Uncharacterized protein</fullName>
    </submittedName>
</protein>
<comment type="caution">
    <text evidence="1">The sequence shown here is derived from an EMBL/GenBank/DDBJ whole genome shotgun (WGS) entry which is preliminary data.</text>
</comment>
<sequence>SSDLTGTAYAKSAGKTMISNVIATNHPFSGNILS</sequence>
<feature type="non-terminal residue" evidence="1">
    <location>
        <position position="1"/>
    </location>
</feature>
<dbReference type="AlphaFoldDB" id="W1XYI8"/>
<organism evidence="1">
    <name type="scientific">human gut metagenome</name>
    <dbReference type="NCBI Taxonomy" id="408170"/>
    <lineage>
        <taxon>unclassified sequences</taxon>
        <taxon>metagenomes</taxon>
        <taxon>organismal metagenomes</taxon>
    </lineage>
</organism>
<reference evidence="1" key="1">
    <citation type="submission" date="2013-12" db="EMBL/GenBank/DDBJ databases">
        <title>A Varibaculum cambriense genome reconstructed from a premature infant gut community with otherwise low bacterial novelty that shifts toward anaerobic metabolism during the third week of life.</title>
        <authorList>
            <person name="Brown C.T."/>
            <person name="Sharon I."/>
            <person name="Thomas B.C."/>
            <person name="Castelle C.J."/>
            <person name="Morowitz M.J."/>
            <person name="Banfield J.F."/>
        </authorList>
    </citation>
    <scope>NUCLEOTIDE SEQUENCE</scope>
</reference>
<evidence type="ECO:0000313" key="1">
    <source>
        <dbReference type="EMBL" id="ETJ35363.1"/>
    </source>
</evidence>
<accession>W1XYI8</accession>
<gene>
    <name evidence="1" type="ORF">Q604_UNBC10247G0002</name>
</gene>
<name>W1XYI8_9ZZZZ</name>
<proteinExistence type="predicted"/>